<dbReference type="EMBL" id="JAEPRC010000017">
    <property type="protein sequence ID" value="KAG2214937.1"/>
    <property type="molecule type" value="Genomic_DNA"/>
</dbReference>
<dbReference type="Proteomes" id="UP000650833">
    <property type="component" value="Unassembled WGS sequence"/>
</dbReference>
<comment type="caution">
    <text evidence="7">The sequence shown here is derived from an EMBL/GenBank/DDBJ whole genome shotgun (WGS) entry which is preliminary data.</text>
</comment>
<dbReference type="GO" id="GO:0008270">
    <property type="term" value="F:zinc ion binding"/>
    <property type="evidence" value="ECO:0007669"/>
    <property type="project" value="UniProtKB-KW"/>
</dbReference>
<keyword evidence="2 4" id="KW-0863">Zinc-finger</keyword>
<keyword evidence="1" id="KW-0479">Metal-binding</keyword>
<dbReference type="InterPro" id="IPR011011">
    <property type="entry name" value="Znf_FYVE_PHD"/>
</dbReference>
<evidence type="ECO:0000256" key="5">
    <source>
        <dbReference type="SAM" id="MobiDB-lite"/>
    </source>
</evidence>
<name>A0A8H7RPS7_9FUNG</name>
<gene>
    <name evidence="7" type="ORF">INT46_004738</name>
</gene>
<evidence type="ECO:0000313" key="7">
    <source>
        <dbReference type="EMBL" id="KAG2214937.1"/>
    </source>
</evidence>
<dbReference type="GO" id="GO:0032221">
    <property type="term" value="C:Rpd3S complex"/>
    <property type="evidence" value="ECO:0007669"/>
    <property type="project" value="TreeGrafter"/>
</dbReference>
<dbReference type="InterPro" id="IPR013083">
    <property type="entry name" value="Znf_RING/FYVE/PHD"/>
</dbReference>
<dbReference type="InterPro" id="IPR019786">
    <property type="entry name" value="Zinc_finger_PHD-type_CS"/>
</dbReference>
<dbReference type="GO" id="GO:0006357">
    <property type="term" value="P:regulation of transcription by RNA polymerase II"/>
    <property type="evidence" value="ECO:0007669"/>
    <property type="project" value="TreeGrafter"/>
</dbReference>
<dbReference type="SUPFAM" id="SSF57903">
    <property type="entry name" value="FYVE/PHD zinc finger"/>
    <property type="match status" value="2"/>
</dbReference>
<sequence length="475" mass="55093">MKQSNSGNDMYARSASPDLKEIKRKLNLSTESRHRQCKSANYQSSSTQKKNLVEANKKNHDLCDACGGAGQFLCCDACPNAFHLTCVEPPMDTEDLDNLSENWYCNECEHKKLDSKKTKSKKPKSKYNGLFNELIEDIEWRNPLEYRLTDDVINFFENVSADKEGDYHDNSTTKRVRYKHGEIEQPDYHQLKDKHGEFILCYQCRKTAFKKLMIGCDFCTLHWHLDCLAMASPPNPAKKWRCPNHIEHLIKPPRRQKKPLVINENQAARAYHNYITNVIDDSTKIKREEEEEEEKQDEEMENDIIIDRDDGLIYRLPPKNIVIDFANYTKRVIEESRKKRNNNNIERRQSIPSTLTSSSSEVSTPPTTFTSPITSHKPISHLFHDDKSEIDDWLDNMACFQAGGSPSFHHQNDTNSDDDKLRTLIEAVTKSKVASLPGNKIHKKMDPEKYKLHVQIQKLFEQKTHEEIFNLLSNC</sequence>
<dbReference type="InterPro" id="IPR052819">
    <property type="entry name" value="Chromatin_regulatory_protein"/>
</dbReference>
<organism evidence="7 8">
    <name type="scientific">Mucor plumbeus</name>
    <dbReference type="NCBI Taxonomy" id="97098"/>
    <lineage>
        <taxon>Eukaryota</taxon>
        <taxon>Fungi</taxon>
        <taxon>Fungi incertae sedis</taxon>
        <taxon>Mucoromycota</taxon>
        <taxon>Mucoromycotina</taxon>
        <taxon>Mucoromycetes</taxon>
        <taxon>Mucorales</taxon>
        <taxon>Mucorineae</taxon>
        <taxon>Mucoraceae</taxon>
        <taxon>Mucor</taxon>
    </lineage>
</organism>
<evidence type="ECO:0000313" key="8">
    <source>
        <dbReference type="Proteomes" id="UP000650833"/>
    </source>
</evidence>
<feature type="compositionally biased region" description="Low complexity" evidence="5">
    <location>
        <begin position="350"/>
        <end position="375"/>
    </location>
</feature>
<dbReference type="OrthoDB" id="5876363at2759"/>
<dbReference type="InterPro" id="IPR019787">
    <property type="entry name" value="Znf_PHD-finger"/>
</dbReference>
<dbReference type="SMART" id="SM00249">
    <property type="entry name" value="PHD"/>
    <property type="match status" value="2"/>
</dbReference>
<dbReference type="PROSITE" id="PS01359">
    <property type="entry name" value="ZF_PHD_1"/>
    <property type="match status" value="1"/>
</dbReference>
<dbReference type="Pfam" id="PF00628">
    <property type="entry name" value="PHD"/>
    <property type="match status" value="2"/>
</dbReference>
<feature type="region of interest" description="Disordered" evidence="5">
    <location>
        <begin position="1"/>
        <end position="50"/>
    </location>
</feature>
<dbReference type="PROSITE" id="PS50016">
    <property type="entry name" value="ZF_PHD_2"/>
    <property type="match status" value="1"/>
</dbReference>
<dbReference type="PANTHER" id="PTHR47636:SF1">
    <property type="entry name" value="TRANSCRIPTIONAL REGULATORY PROTEIN RCO1"/>
    <property type="match status" value="1"/>
</dbReference>
<feature type="domain" description="PHD-type" evidence="6">
    <location>
        <begin position="60"/>
        <end position="111"/>
    </location>
</feature>
<keyword evidence="3" id="KW-0862">Zinc</keyword>
<dbReference type="InterPro" id="IPR001965">
    <property type="entry name" value="Znf_PHD"/>
</dbReference>
<dbReference type="Gene3D" id="3.30.40.10">
    <property type="entry name" value="Zinc/RING finger domain, C3HC4 (zinc finger)"/>
    <property type="match status" value="2"/>
</dbReference>
<accession>A0A8H7RPS7</accession>
<keyword evidence="8" id="KW-1185">Reference proteome</keyword>
<feature type="compositionally biased region" description="Polar residues" evidence="5">
    <location>
        <begin position="38"/>
        <end position="50"/>
    </location>
</feature>
<evidence type="ECO:0000256" key="2">
    <source>
        <dbReference type="ARBA" id="ARBA00022771"/>
    </source>
</evidence>
<evidence type="ECO:0000256" key="3">
    <source>
        <dbReference type="ARBA" id="ARBA00022833"/>
    </source>
</evidence>
<proteinExistence type="predicted"/>
<feature type="region of interest" description="Disordered" evidence="5">
    <location>
        <begin position="339"/>
        <end position="378"/>
    </location>
</feature>
<evidence type="ECO:0000256" key="4">
    <source>
        <dbReference type="PROSITE-ProRule" id="PRU00146"/>
    </source>
</evidence>
<dbReference type="CDD" id="cd15534">
    <property type="entry name" value="PHD2_PHF12_Rco1"/>
    <property type="match status" value="1"/>
</dbReference>
<evidence type="ECO:0000256" key="1">
    <source>
        <dbReference type="ARBA" id="ARBA00022723"/>
    </source>
</evidence>
<dbReference type="PANTHER" id="PTHR47636">
    <property type="entry name" value="TRANSCRIPTIONAL REGULATORY PROTEIN RCO1"/>
    <property type="match status" value="1"/>
</dbReference>
<protein>
    <recommendedName>
        <fullName evidence="6">PHD-type domain-containing protein</fullName>
    </recommendedName>
</protein>
<reference evidence="7" key="1">
    <citation type="submission" date="2020-12" db="EMBL/GenBank/DDBJ databases">
        <title>Metabolic potential, ecology and presence of endohyphal bacteria is reflected in genomic diversity of Mucoromycotina.</title>
        <authorList>
            <person name="Muszewska A."/>
            <person name="Okrasinska A."/>
            <person name="Steczkiewicz K."/>
            <person name="Drgas O."/>
            <person name="Orlowska M."/>
            <person name="Perlinska-Lenart U."/>
            <person name="Aleksandrzak-Piekarczyk T."/>
            <person name="Szatraj K."/>
            <person name="Zielenkiewicz U."/>
            <person name="Pilsyk S."/>
            <person name="Malc E."/>
            <person name="Mieczkowski P."/>
            <person name="Kruszewska J.S."/>
            <person name="Biernat P."/>
            <person name="Pawlowska J."/>
        </authorList>
    </citation>
    <scope>NUCLEOTIDE SEQUENCE</scope>
    <source>
        <strain evidence="7">CBS 226.32</strain>
    </source>
</reference>
<feature type="compositionally biased region" description="Acidic residues" evidence="5">
    <location>
        <begin position="289"/>
        <end position="302"/>
    </location>
</feature>
<evidence type="ECO:0000259" key="6">
    <source>
        <dbReference type="PROSITE" id="PS50016"/>
    </source>
</evidence>
<dbReference type="AlphaFoldDB" id="A0A8H7RPS7"/>
<feature type="region of interest" description="Disordered" evidence="5">
    <location>
        <begin position="282"/>
        <end position="302"/>
    </location>
</feature>